<feature type="signal peptide" evidence="11">
    <location>
        <begin position="1"/>
        <end position="19"/>
    </location>
</feature>
<evidence type="ECO:0000256" key="8">
    <source>
        <dbReference type="ARBA" id="ARBA00023288"/>
    </source>
</evidence>
<comment type="subcellular location">
    <subcellularLocation>
        <location evidence="1">Membrane</location>
        <topology evidence="1">Lipid-anchor</topology>
        <topology evidence="1">GPI-anchor</topology>
    </subcellularLocation>
    <subcellularLocation>
        <location evidence="2">Secreted</location>
    </subcellularLocation>
</comment>
<feature type="compositionally biased region" description="Polar residues" evidence="9">
    <location>
        <begin position="220"/>
        <end position="233"/>
    </location>
</feature>
<dbReference type="AlphaFoldDB" id="A0A1E1LJ91"/>
<feature type="region of interest" description="Disordered" evidence="9">
    <location>
        <begin position="200"/>
        <end position="251"/>
    </location>
</feature>
<feature type="compositionally biased region" description="Polar residues" evidence="9">
    <location>
        <begin position="240"/>
        <end position="251"/>
    </location>
</feature>
<evidence type="ECO:0000256" key="11">
    <source>
        <dbReference type="SAM" id="SignalP"/>
    </source>
</evidence>
<sequence length="642" mass="65942">MKTFTAFAVLAAGAELASATFFDFPKFNCPANTDNKCNPQQSSGFDWTDLELGSFESYGQFSFSGWECAGSFGSERKRDLISGRTFKDKCITGKAHHDKSKSPSFGCGNTPDVKDFSVVEFEVSVEFDCELEFYFEMPNGSSCKQKSHCSKGGSVVRNRQCGGATSVTVVYPPQQQGPGVGRTDCELGVHHIAFDCNPASPPVHPTRSTTMPALPEVTPPSDSETDSGPFTTDSPDEDVSTVSKPEEATSTADVVFASPSSVSVPEITPTANVPVPTPVIMTSSTFLFSNTSSNVGIPSLPAQVVSSSSEAIITPSVPITSAVGIPSPSSTSTAPVDIITVIITTSTTVCPFTSTHVIGGLTSTEVGITTSTITLTSTSTICTKCNASPVPSTPGSPVVTPGPVANTPIFTKPAGPVEPAPCPDVLPSCLNTWLFISGCASNTDSSCYCPSSKFVSNVFECLSAYAKNDDEISRAQQYLQGICAPHIGQNPAIITGATTTLNTTMVPTQTPVPVTTIEIFTTVTVPCVESTGSLSGSTMSGTSTVTLISTYLTVPQVVFQTLTATTSGGAGGANLVAGTPAPAPASPTNAGPISIPSGTLSVSRTGAPSGTGSPIPFAGGAAQLSFGFSAVLGAFVIAMLAL</sequence>
<evidence type="ECO:0000256" key="4">
    <source>
        <dbReference type="ARBA" id="ARBA00022525"/>
    </source>
</evidence>
<organism evidence="13 14">
    <name type="scientific">Rhynchosporium agropyri</name>
    <dbReference type="NCBI Taxonomy" id="914238"/>
    <lineage>
        <taxon>Eukaryota</taxon>
        <taxon>Fungi</taxon>
        <taxon>Dikarya</taxon>
        <taxon>Ascomycota</taxon>
        <taxon>Pezizomycotina</taxon>
        <taxon>Leotiomycetes</taxon>
        <taxon>Helotiales</taxon>
        <taxon>Ploettnerulaceae</taxon>
        <taxon>Rhynchosporium</taxon>
    </lineage>
</organism>
<dbReference type="OrthoDB" id="5431405at2759"/>
<keyword evidence="4" id="KW-0964">Secreted</keyword>
<evidence type="ECO:0000256" key="10">
    <source>
        <dbReference type="SAM" id="Phobius"/>
    </source>
</evidence>
<dbReference type="GO" id="GO:0005576">
    <property type="term" value="C:extracellular region"/>
    <property type="evidence" value="ECO:0007669"/>
    <property type="project" value="UniProtKB-SubCell"/>
</dbReference>
<keyword evidence="5" id="KW-0336">GPI-anchor</keyword>
<keyword evidence="5" id="KW-0325">Glycoprotein</keyword>
<keyword evidence="8" id="KW-0449">Lipoprotein</keyword>
<feature type="transmembrane region" description="Helical" evidence="10">
    <location>
        <begin position="621"/>
        <end position="641"/>
    </location>
</feature>
<dbReference type="InterPro" id="IPR008427">
    <property type="entry name" value="Extracellular_membr_CFEM_dom"/>
</dbReference>
<name>A0A1E1LJ91_9HELO</name>
<evidence type="ECO:0000256" key="7">
    <source>
        <dbReference type="ARBA" id="ARBA00023157"/>
    </source>
</evidence>
<feature type="region of interest" description="Disordered" evidence="9">
    <location>
        <begin position="579"/>
        <end position="609"/>
    </location>
</feature>
<keyword evidence="10" id="KW-1133">Transmembrane helix</keyword>
<comment type="similarity">
    <text evidence="3">Belongs to the RBT5 family.</text>
</comment>
<evidence type="ECO:0000256" key="5">
    <source>
        <dbReference type="ARBA" id="ARBA00022622"/>
    </source>
</evidence>
<evidence type="ECO:0000256" key="2">
    <source>
        <dbReference type="ARBA" id="ARBA00004613"/>
    </source>
</evidence>
<keyword evidence="10" id="KW-0472">Membrane</keyword>
<evidence type="ECO:0000256" key="9">
    <source>
        <dbReference type="SAM" id="MobiDB-lite"/>
    </source>
</evidence>
<keyword evidence="14" id="KW-1185">Reference proteome</keyword>
<feature type="chain" id="PRO_5009447188" description="CFEM domain-containing protein" evidence="11">
    <location>
        <begin position="20"/>
        <end position="642"/>
    </location>
</feature>
<dbReference type="EMBL" id="FJUX01000129">
    <property type="protein sequence ID" value="CZT10514.1"/>
    <property type="molecule type" value="Genomic_DNA"/>
</dbReference>
<dbReference type="Pfam" id="PF05730">
    <property type="entry name" value="CFEM"/>
    <property type="match status" value="1"/>
</dbReference>
<feature type="compositionally biased region" description="Polar residues" evidence="9">
    <location>
        <begin position="596"/>
        <end position="609"/>
    </location>
</feature>
<dbReference type="Proteomes" id="UP000178912">
    <property type="component" value="Unassembled WGS sequence"/>
</dbReference>
<gene>
    <name evidence="13" type="ORF">RAG0_14961</name>
</gene>
<feature type="domain" description="CFEM" evidence="12">
    <location>
        <begin position="422"/>
        <end position="484"/>
    </location>
</feature>
<accession>A0A1E1LJ91</accession>
<evidence type="ECO:0000313" key="14">
    <source>
        <dbReference type="Proteomes" id="UP000178912"/>
    </source>
</evidence>
<keyword evidence="10" id="KW-0812">Transmembrane</keyword>
<evidence type="ECO:0000313" key="13">
    <source>
        <dbReference type="EMBL" id="CZT10514.1"/>
    </source>
</evidence>
<dbReference type="GO" id="GO:0098552">
    <property type="term" value="C:side of membrane"/>
    <property type="evidence" value="ECO:0007669"/>
    <property type="project" value="UniProtKB-KW"/>
</dbReference>
<reference evidence="14" key="1">
    <citation type="submission" date="2016-03" db="EMBL/GenBank/DDBJ databases">
        <authorList>
            <person name="Guldener U."/>
        </authorList>
    </citation>
    <scope>NUCLEOTIDE SEQUENCE [LARGE SCALE GENOMIC DNA]</scope>
    <source>
        <strain evidence="14">04CH-RAC-A.6.1</strain>
    </source>
</reference>
<evidence type="ECO:0000256" key="1">
    <source>
        <dbReference type="ARBA" id="ARBA00004589"/>
    </source>
</evidence>
<proteinExistence type="inferred from homology"/>
<keyword evidence="6 11" id="KW-0732">Signal</keyword>
<evidence type="ECO:0000256" key="6">
    <source>
        <dbReference type="ARBA" id="ARBA00022729"/>
    </source>
</evidence>
<evidence type="ECO:0000259" key="12">
    <source>
        <dbReference type="Pfam" id="PF05730"/>
    </source>
</evidence>
<keyword evidence="7" id="KW-1015">Disulfide bond</keyword>
<evidence type="ECO:0000256" key="3">
    <source>
        <dbReference type="ARBA" id="ARBA00010031"/>
    </source>
</evidence>
<protein>
    <recommendedName>
        <fullName evidence="12">CFEM domain-containing protein</fullName>
    </recommendedName>
</protein>